<organism evidence="1 2">
    <name type="scientific">Porites lobata</name>
    <dbReference type="NCBI Taxonomy" id="104759"/>
    <lineage>
        <taxon>Eukaryota</taxon>
        <taxon>Metazoa</taxon>
        <taxon>Cnidaria</taxon>
        <taxon>Anthozoa</taxon>
        <taxon>Hexacorallia</taxon>
        <taxon>Scleractinia</taxon>
        <taxon>Fungiina</taxon>
        <taxon>Poritidae</taxon>
        <taxon>Porites</taxon>
    </lineage>
</organism>
<name>A0ABN8RVU3_9CNID</name>
<keyword evidence="2" id="KW-1185">Reference proteome</keyword>
<dbReference type="Proteomes" id="UP001159405">
    <property type="component" value="Unassembled WGS sequence"/>
</dbReference>
<dbReference type="EMBL" id="CALNXK010000348">
    <property type="protein sequence ID" value="CAH3183263.1"/>
    <property type="molecule type" value="Genomic_DNA"/>
</dbReference>
<protein>
    <submittedName>
        <fullName evidence="1">Uncharacterized protein</fullName>
    </submittedName>
</protein>
<comment type="caution">
    <text evidence="1">The sequence shown here is derived from an EMBL/GenBank/DDBJ whole genome shotgun (WGS) entry which is preliminary data.</text>
</comment>
<accession>A0ABN8RVU3</accession>
<evidence type="ECO:0000313" key="1">
    <source>
        <dbReference type="EMBL" id="CAH3183263.1"/>
    </source>
</evidence>
<gene>
    <name evidence="1" type="ORF">PLOB_00028173</name>
</gene>
<sequence length="89" mass="10361">MENAKTSVHAFVTSKLDNCNVLLYGPPKYKIQPRQYVEIRDLLDLYRPCRSLRSGNKQLLRTQSYNLKSYRFRAFSICAPNFGMPFHGS</sequence>
<proteinExistence type="predicted"/>
<reference evidence="1 2" key="1">
    <citation type="submission" date="2022-05" db="EMBL/GenBank/DDBJ databases">
        <authorList>
            <consortium name="Genoscope - CEA"/>
            <person name="William W."/>
        </authorList>
    </citation>
    <scope>NUCLEOTIDE SEQUENCE [LARGE SCALE GENOMIC DNA]</scope>
</reference>
<evidence type="ECO:0000313" key="2">
    <source>
        <dbReference type="Proteomes" id="UP001159405"/>
    </source>
</evidence>